<comment type="caution">
    <text evidence="1">The sequence shown here is derived from an EMBL/GenBank/DDBJ whole genome shotgun (WGS) entry which is preliminary data.</text>
</comment>
<proteinExistence type="predicted"/>
<evidence type="ECO:0000313" key="1">
    <source>
        <dbReference type="EMBL" id="NYI92208.1"/>
    </source>
</evidence>
<dbReference type="Proteomes" id="UP000549616">
    <property type="component" value="Unassembled WGS sequence"/>
</dbReference>
<keyword evidence="2" id="KW-1185">Reference proteome</keyword>
<name>A0A853BA40_9PSEU</name>
<dbReference type="InterPro" id="IPR015068">
    <property type="entry name" value="DUF1877"/>
</dbReference>
<accession>A0A853BA40</accession>
<dbReference type="EMBL" id="JACCFK010000002">
    <property type="protein sequence ID" value="NYI92208.1"/>
    <property type="molecule type" value="Genomic_DNA"/>
</dbReference>
<evidence type="ECO:0008006" key="3">
    <source>
        <dbReference type="Google" id="ProtNLM"/>
    </source>
</evidence>
<sequence>MRTVSDAYGYLSDQVPTCDLDRYWDGLRFAMDAAGFPINPIGGEPYPDEGSTWGEGGPHTNSCALTSDQVRQVASLLAATPFTALTKHLTAGGTAGLYPANRNWASPVVHSCAAGYYRGLVEFFQEAAAAGQCTVFWAA</sequence>
<dbReference type="SUPFAM" id="SSF111069">
    <property type="entry name" value="Hypothetical protein yfbM"/>
    <property type="match status" value="1"/>
</dbReference>
<evidence type="ECO:0000313" key="2">
    <source>
        <dbReference type="Proteomes" id="UP000549616"/>
    </source>
</evidence>
<dbReference type="AlphaFoldDB" id="A0A853BA40"/>
<gene>
    <name evidence="1" type="ORF">HNR02_005583</name>
</gene>
<organism evidence="1 2">
    <name type="scientific">Amycolatopsis endophytica</name>
    <dbReference type="NCBI Taxonomy" id="860233"/>
    <lineage>
        <taxon>Bacteria</taxon>
        <taxon>Bacillati</taxon>
        <taxon>Actinomycetota</taxon>
        <taxon>Actinomycetes</taxon>
        <taxon>Pseudonocardiales</taxon>
        <taxon>Pseudonocardiaceae</taxon>
        <taxon>Amycolatopsis</taxon>
    </lineage>
</organism>
<dbReference type="Gene3D" id="3.40.1760.10">
    <property type="entry name" value="YfbM-like super family"/>
    <property type="match status" value="1"/>
</dbReference>
<dbReference type="Pfam" id="PF08974">
    <property type="entry name" value="DUF1877"/>
    <property type="match status" value="1"/>
</dbReference>
<protein>
    <recommendedName>
        <fullName evidence="3">DUF1877 domain-containing protein</fullName>
    </recommendedName>
</protein>
<dbReference type="InterPro" id="IPR035944">
    <property type="entry name" value="YfbM-like_sf"/>
</dbReference>
<reference evidence="1 2" key="1">
    <citation type="submission" date="2020-07" db="EMBL/GenBank/DDBJ databases">
        <title>Sequencing the genomes of 1000 actinobacteria strains.</title>
        <authorList>
            <person name="Klenk H.-P."/>
        </authorList>
    </citation>
    <scope>NUCLEOTIDE SEQUENCE [LARGE SCALE GENOMIC DNA]</scope>
    <source>
        <strain evidence="1 2">DSM 104006</strain>
    </source>
</reference>